<dbReference type="InterPro" id="IPR025558">
    <property type="entry name" value="DUF4283"/>
</dbReference>
<feature type="domain" description="DUF4283" evidence="2">
    <location>
        <begin position="108"/>
        <end position="188"/>
    </location>
</feature>
<accession>A0A7J6W8Q4</accession>
<feature type="compositionally biased region" description="Polar residues" evidence="1">
    <location>
        <begin position="327"/>
        <end position="337"/>
    </location>
</feature>
<feature type="region of interest" description="Disordered" evidence="1">
    <location>
        <begin position="317"/>
        <end position="337"/>
    </location>
</feature>
<dbReference type="PANTHER" id="PTHR31286">
    <property type="entry name" value="GLYCINE-RICH CELL WALL STRUCTURAL PROTEIN 1.8-LIKE"/>
    <property type="match status" value="1"/>
</dbReference>
<comment type="caution">
    <text evidence="3">The sequence shown here is derived from an EMBL/GenBank/DDBJ whole genome shotgun (WGS) entry which is preliminary data.</text>
</comment>
<dbReference type="InterPro" id="IPR040256">
    <property type="entry name" value="At4g02000-like"/>
</dbReference>
<feature type="region of interest" description="Disordered" evidence="1">
    <location>
        <begin position="443"/>
        <end position="474"/>
    </location>
</feature>
<dbReference type="Proteomes" id="UP000554482">
    <property type="component" value="Unassembled WGS sequence"/>
</dbReference>
<organism evidence="3 4">
    <name type="scientific">Thalictrum thalictroides</name>
    <name type="common">Rue-anemone</name>
    <name type="synonym">Anemone thalictroides</name>
    <dbReference type="NCBI Taxonomy" id="46969"/>
    <lineage>
        <taxon>Eukaryota</taxon>
        <taxon>Viridiplantae</taxon>
        <taxon>Streptophyta</taxon>
        <taxon>Embryophyta</taxon>
        <taxon>Tracheophyta</taxon>
        <taxon>Spermatophyta</taxon>
        <taxon>Magnoliopsida</taxon>
        <taxon>Ranunculales</taxon>
        <taxon>Ranunculaceae</taxon>
        <taxon>Thalictroideae</taxon>
        <taxon>Thalictrum</taxon>
    </lineage>
</organism>
<keyword evidence="4" id="KW-1185">Reference proteome</keyword>
<evidence type="ECO:0000313" key="4">
    <source>
        <dbReference type="Proteomes" id="UP000554482"/>
    </source>
</evidence>
<reference evidence="3 4" key="1">
    <citation type="submission" date="2020-06" db="EMBL/GenBank/DDBJ databases">
        <title>Transcriptomic and genomic resources for Thalictrum thalictroides and T. hernandezii: Facilitating candidate gene discovery in an emerging model plant lineage.</title>
        <authorList>
            <person name="Arias T."/>
            <person name="Riano-Pachon D.M."/>
            <person name="Di Stilio V.S."/>
        </authorList>
    </citation>
    <scope>NUCLEOTIDE SEQUENCE [LARGE SCALE GENOMIC DNA]</scope>
    <source>
        <strain evidence="4">cv. WT478/WT964</strain>
        <tissue evidence="3">Leaves</tissue>
    </source>
</reference>
<protein>
    <recommendedName>
        <fullName evidence="2">DUF4283 domain-containing protein</fullName>
    </recommendedName>
</protein>
<dbReference type="OrthoDB" id="831829at2759"/>
<dbReference type="Pfam" id="PF14111">
    <property type="entry name" value="DUF4283"/>
    <property type="match status" value="1"/>
</dbReference>
<gene>
    <name evidence="3" type="ORF">FRX31_017205</name>
</gene>
<dbReference type="AlphaFoldDB" id="A0A7J6W8Q4"/>
<dbReference type="PANTHER" id="PTHR31286:SF165">
    <property type="entry name" value="DUF4283 DOMAIN-CONTAINING PROTEIN"/>
    <property type="match status" value="1"/>
</dbReference>
<evidence type="ECO:0000313" key="3">
    <source>
        <dbReference type="EMBL" id="KAF5193208.1"/>
    </source>
</evidence>
<sequence>MATPIANSIPLLSSPPKTATHTYIQSPLSATPSLNYSMKSVVQVLDVQKELQFTSHEKIGNKTTNHLRNSLLKSLPPSVGSENLEYTNPIFKYGYLQIPKQIREEGAKFWENHIVGFFIVKKLPFNYVKNVVTNKWKTLEKFEMALDGDLFYFKFATLDDREHVLDEGYFYLEGKLFIIRPWTREVELSRGMIKSVHVWVKMSKVPKDLWNPKGFSFLGSAIGKHLFMDKTTEKSSMLTYARICVEVEPMKELPNSIPLGHDQTIKLDYPWKPLLCTTCSVFGHPSSQCTPPPPKLNNNNTAWQTNPTTNNITINNTSWNSPKKAHQASSSANTANPKQLNSKSAYLLSPNQFSALKSDELVDNNPIEEDEMVIINDMRNSTNLSIGEVAPNISVATTNTRKATGTTTMGVVTEMKTCDNEAIAIKARLAELESNRQGIVNARETKKVPVKGKKTQNKEIDKDFGPPTTKMKAK</sequence>
<evidence type="ECO:0000256" key="1">
    <source>
        <dbReference type="SAM" id="MobiDB-lite"/>
    </source>
</evidence>
<proteinExistence type="predicted"/>
<evidence type="ECO:0000259" key="2">
    <source>
        <dbReference type="Pfam" id="PF14111"/>
    </source>
</evidence>
<name>A0A7J6W8Q4_THATH</name>
<dbReference type="EMBL" id="JABWDY010020372">
    <property type="protein sequence ID" value="KAF5193208.1"/>
    <property type="molecule type" value="Genomic_DNA"/>
</dbReference>